<sequence>MNLSTRHWSKEAFQGLEGAVTLYAGLRVTVAHHEAAGPVGPVEPFYLIRRLVLAG</sequence>
<name>A0A5P9XR99_ACITH</name>
<dbReference type="EMBL" id="CP045571">
    <property type="protein sequence ID" value="QFX96308.1"/>
    <property type="molecule type" value="Genomic_DNA"/>
</dbReference>
<dbReference type="KEGG" id="atx:GCD22_02060"/>
<reference evidence="1 2" key="1">
    <citation type="submission" date="2019-10" db="EMBL/GenBank/DDBJ databases">
        <authorList>
            <person name="Wang R."/>
        </authorList>
    </citation>
    <scope>NUCLEOTIDE SEQUENCE [LARGE SCALE GENOMIC DNA]</scope>
    <source>
        <strain evidence="1 2">ATCC 19377</strain>
    </source>
</reference>
<accession>A0A5P9XR99</accession>
<dbReference type="AlphaFoldDB" id="A0A5P9XR99"/>
<dbReference type="Proteomes" id="UP000363590">
    <property type="component" value="Chromosome"/>
</dbReference>
<organism evidence="1 2">
    <name type="scientific">Acidithiobacillus thiooxidans ATCC 19377</name>
    <dbReference type="NCBI Taxonomy" id="637390"/>
    <lineage>
        <taxon>Bacteria</taxon>
        <taxon>Pseudomonadati</taxon>
        <taxon>Pseudomonadota</taxon>
        <taxon>Acidithiobacillia</taxon>
        <taxon>Acidithiobacillales</taxon>
        <taxon>Acidithiobacillaceae</taxon>
        <taxon>Acidithiobacillus</taxon>
    </lineage>
</organism>
<proteinExistence type="predicted"/>
<dbReference type="RefSeq" id="WP_153940763.1">
    <property type="nucleotide sequence ID" value="NZ_CP045571.1"/>
</dbReference>
<dbReference type="GeneID" id="60696350"/>
<evidence type="ECO:0000313" key="2">
    <source>
        <dbReference type="Proteomes" id="UP000363590"/>
    </source>
</evidence>
<protein>
    <submittedName>
        <fullName evidence="1">Uncharacterized protein</fullName>
    </submittedName>
</protein>
<gene>
    <name evidence="1" type="ORF">GCD22_02060</name>
</gene>
<evidence type="ECO:0000313" key="1">
    <source>
        <dbReference type="EMBL" id="QFX96308.1"/>
    </source>
</evidence>